<dbReference type="KEGG" id="rme:Rmet_1689"/>
<dbReference type="PROSITE" id="PS50883">
    <property type="entry name" value="EAL"/>
    <property type="match status" value="1"/>
</dbReference>
<dbReference type="SMART" id="SM00052">
    <property type="entry name" value="EAL"/>
    <property type="match status" value="1"/>
</dbReference>
<dbReference type="SUPFAM" id="SSF141868">
    <property type="entry name" value="EAL domain-like"/>
    <property type="match status" value="1"/>
</dbReference>
<dbReference type="InterPro" id="IPR001633">
    <property type="entry name" value="EAL_dom"/>
</dbReference>
<evidence type="ECO:0000313" key="3">
    <source>
        <dbReference type="Proteomes" id="UP000002429"/>
    </source>
</evidence>
<name>Q1LMQ6_CUPMC</name>
<keyword evidence="3" id="KW-1185">Reference proteome</keyword>
<dbReference type="STRING" id="266264.Rmet_1689"/>
<gene>
    <name evidence="2" type="ordered locus">Rmet_1689</name>
</gene>
<dbReference type="CDD" id="cd01948">
    <property type="entry name" value="EAL"/>
    <property type="match status" value="1"/>
</dbReference>
<reference evidence="3" key="1">
    <citation type="journal article" date="2010" name="PLoS ONE">
        <title>The complete genome sequence of Cupriavidus metallidurans strain CH34, a master survivalist in harsh and anthropogenic environments.</title>
        <authorList>
            <person name="Janssen P.J."/>
            <person name="Van Houdt R."/>
            <person name="Moors H."/>
            <person name="Monsieurs P."/>
            <person name="Morin N."/>
            <person name="Michaux A."/>
            <person name="Benotmane M.A."/>
            <person name="Leys N."/>
            <person name="Vallaeys T."/>
            <person name="Lapidus A."/>
            <person name="Monchy S."/>
            <person name="Medigue C."/>
            <person name="Taghavi S."/>
            <person name="McCorkle S."/>
            <person name="Dunn J."/>
            <person name="van der Lelie D."/>
            <person name="Mergeay M."/>
        </authorList>
    </citation>
    <scope>NUCLEOTIDE SEQUENCE [LARGE SCALE GENOMIC DNA]</scope>
    <source>
        <strain evidence="3">ATCC 43123 / DSM 2839 / NBRC 102507 / CH34</strain>
    </source>
</reference>
<dbReference type="Proteomes" id="UP000002429">
    <property type="component" value="Chromosome"/>
</dbReference>
<dbReference type="InterPro" id="IPR050706">
    <property type="entry name" value="Cyclic-di-GMP_PDE-like"/>
</dbReference>
<dbReference type="PANTHER" id="PTHR33121:SF70">
    <property type="entry name" value="SIGNALING PROTEIN YKOW"/>
    <property type="match status" value="1"/>
</dbReference>
<dbReference type="Gene3D" id="3.20.20.450">
    <property type="entry name" value="EAL domain"/>
    <property type="match status" value="1"/>
</dbReference>
<proteinExistence type="predicted"/>
<dbReference type="EMBL" id="CP000352">
    <property type="protein sequence ID" value="ABF08570.1"/>
    <property type="molecule type" value="Genomic_DNA"/>
</dbReference>
<feature type="domain" description="EAL" evidence="1">
    <location>
        <begin position="1"/>
        <end position="235"/>
    </location>
</feature>
<accession>Q1LMQ6</accession>
<evidence type="ECO:0000313" key="2">
    <source>
        <dbReference type="EMBL" id="ABF08570.1"/>
    </source>
</evidence>
<evidence type="ECO:0000259" key="1">
    <source>
        <dbReference type="PROSITE" id="PS50883"/>
    </source>
</evidence>
<dbReference type="Pfam" id="PF00563">
    <property type="entry name" value="EAL"/>
    <property type="match status" value="1"/>
</dbReference>
<dbReference type="PANTHER" id="PTHR33121">
    <property type="entry name" value="CYCLIC DI-GMP PHOSPHODIESTERASE PDEF"/>
    <property type="match status" value="1"/>
</dbReference>
<protein>
    <recommendedName>
        <fullName evidence="1">EAL domain-containing protein</fullName>
    </recommendedName>
</protein>
<dbReference type="eggNOG" id="COG2200">
    <property type="taxonomic scope" value="Bacteria"/>
</dbReference>
<dbReference type="GO" id="GO:0071111">
    <property type="term" value="F:cyclic-guanylate-specific phosphodiesterase activity"/>
    <property type="evidence" value="ECO:0007669"/>
    <property type="project" value="InterPro"/>
</dbReference>
<dbReference type="InterPro" id="IPR035919">
    <property type="entry name" value="EAL_sf"/>
</dbReference>
<organism evidence="2 3">
    <name type="scientific">Cupriavidus metallidurans (strain ATCC 43123 / DSM 2839 / NBRC 102507 / CH34)</name>
    <name type="common">Ralstonia metallidurans</name>
    <dbReference type="NCBI Taxonomy" id="266264"/>
    <lineage>
        <taxon>Bacteria</taxon>
        <taxon>Pseudomonadati</taxon>
        <taxon>Pseudomonadota</taxon>
        <taxon>Betaproteobacteria</taxon>
        <taxon>Burkholderiales</taxon>
        <taxon>Burkholderiaceae</taxon>
        <taxon>Cupriavidus</taxon>
    </lineage>
</organism>
<dbReference type="HOGENOM" id="CLU_000445_70_50_4"/>
<sequence length="344" mass="37648">MMYQPILDLRTGGILKIEALARLLDDEDVLLPASFLPHLDPEHLLELYVLGLDQALQEQRNWLDHGKAIGFAINVPPDGLDDPRYYDATVKALARHDRAPQLLTLEILESEGLSDTNEALTQFNRFRTLGVCMAEDDLGYGHSSLIRLRRLPFDCIKIDRDIVAMSTVDDVDALHFVYQLTRLGHALGKTVIVEGVDSVGLIDAIGTLGADGAQGYAVARPMPARQLSDWLENRQGPPSSVPSSSAPGRLAHLVVAEERLLAGGQDFPVVDLRCAGLAHDSAYTCMAQTCRTCRLARFRDEVHTTFGPLTNVGSEVNELLQAATRDGVSALAYRTARRKLAAAM</sequence>
<dbReference type="AlphaFoldDB" id="Q1LMQ6"/>